<evidence type="ECO:0008006" key="3">
    <source>
        <dbReference type="Google" id="ProtNLM"/>
    </source>
</evidence>
<name>A0ABV6AKS9_9HYPH</name>
<dbReference type="RefSeq" id="WP_377264047.1">
    <property type="nucleotide sequence ID" value="NZ_JBHMAA010000024.1"/>
</dbReference>
<keyword evidence="2" id="KW-1185">Reference proteome</keyword>
<protein>
    <recommendedName>
        <fullName evidence="3">Transcriptional regulator</fullName>
    </recommendedName>
</protein>
<evidence type="ECO:0000313" key="1">
    <source>
        <dbReference type="EMBL" id="MFB9951230.1"/>
    </source>
</evidence>
<gene>
    <name evidence="1" type="ORF">ACFFP0_20475</name>
</gene>
<comment type="caution">
    <text evidence="1">The sequence shown here is derived from an EMBL/GenBank/DDBJ whole genome shotgun (WGS) entry which is preliminary data.</text>
</comment>
<reference evidence="1 2" key="1">
    <citation type="submission" date="2024-09" db="EMBL/GenBank/DDBJ databases">
        <authorList>
            <person name="Sun Q."/>
            <person name="Mori K."/>
        </authorList>
    </citation>
    <scope>NUCLEOTIDE SEQUENCE [LARGE SCALE GENOMIC DNA]</scope>
    <source>
        <strain evidence="1 2">TBRC 4938</strain>
    </source>
</reference>
<proteinExistence type="predicted"/>
<accession>A0ABV6AKS9</accession>
<organism evidence="1 2">
    <name type="scientific">Rhizobium puerariae</name>
    <dbReference type="NCBI Taxonomy" id="1585791"/>
    <lineage>
        <taxon>Bacteria</taxon>
        <taxon>Pseudomonadati</taxon>
        <taxon>Pseudomonadota</taxon>
        <taxon>Alphaproteobacteria</taxon>
        <taxon>Hyphomicrobiales</taxon>
        <taxon>Rhizobiaceae</taxon>
        <taxon>Rhizobium/Agrobacterium group</taxon>
        <taxon>Rhizobium</taxon>
    </lineage>
</organism>
<dbReference type="EMBL" id="JBHMAA010000024">
    <property type="protein sequence ID" value="MFB9951230.1"/>
    <property type="molecule type" value="Genomic_DNA"/>
</dbReference>
<dbReference type="Proteomes" id="UP001589692">
    <property type="component" value="Unassembled WGS sequence"/>
</dbReference>
<evidence type="ECO:0000313" key="2">
    <source>
        <dbReference type="Proteomes" id="UP001589692"/>
    </source>
</evidence>
<sequence length="45" mass="4804">MSTEKPAKKTDAKQDIAPPHRPLALKAVVAAALMVRRKPKLTPAG</sequence>